<organism evidence="1 2">
    <name type="scientific">Pontivivens marinum</name>
    <dbReference type="NCBI Taxonomy" id="1690039"/>
    <lineage>
        <taxon>Bacteria</taxon>
        <taxon>Pseudomonadati</taxon>
        <taxon>Pseudomonadota</taxon>
        <taxon>Alphaproteobacteria</taxon>
        <taxon>Rhodobacterales</taxon>
        <taxon>Paracoccaceae</taxon>
        <taxon>Pontivivens</taxon>
    </lineage>
</organism>
<evidence type="ECO:0000313" key="1">
    <source>
        <dbReference type="EMBL" id="SOH93982.1"/>
    </source>
</evidence>
<name>A0A2C9CRX5_9RHOB</name>
<reference evidence="2" key="1">
    <citation type="submission" date="2017-09" db="EMBL/GenBank/DDBJ databases">
        <authorList>
            <person name="Varghese N."/>
            <person name="Submissions S."/>
        </authorList>
    </citation>
    <scope>NUCLEOTIDE SEQUENCE [LARGE SCALE GENOMIC DNA]</scope>
    <source>
        <strain evidence="2">C7</strain>
    </source>
</reference>
<gene>
    <name evidence="1" type="ORF">SAMN06273572_1036</name>
</gene>
<dbReference type="Proteomes" id="UP000220034">
    <property type="component" value="Unassembled WGS sequence"/>
</dbReference>
<accession>A0A2C9CRX5</accession>
<keyword evidence="2" id="KW-1185">Reference proteome</keyword>
<proteinExistence type="predicted"/>
<evidence type="ECO:0000313" key="2">
    <source>
        <dbReference type="Proteomes" id="UP000220034"/>
    </source>
</evidence>
<dbReference type="RefSeq" id="WP_180955953.1">
    <property type="nucleotide sequence ID" value="NZ_OCTN01000003.1"/>
</dbReference>
<protein>
    <submittedName>
        <fullName evidence="1">Uncharacterized protein</fullName>
    </submittedName>
</protein>
<dbReference type="EMBL" id="OCTN01000003">
    <property type="protein sequence ID" value="SOH93982.1"/>
    <property type="molecule type" value="Genomic_DNA"/>
</dbReference>
<dbReference type="AlphaFoldDB" id="A0A2C9CRX5"/>
<sequence length="46" mass="4981">MSTIKVLHVCAMDHAADHQAERVHGDMALLHINPVLGVTAAHVTRI</sequence>